<dbReference type="Proteomes" id="UP001597267">
    <property type="component" value="Unassembled WGS sequence"/>
</dbReference>
<dbReference type="EMBL" id="JBHTOP010000022">
    <property type="protein sequence ID" value="MFD1672134.1"/>
    <property type="molecule type" value="Genomic_DNA"/>
</dbReference>
<comment type="caution">
    <text evidence="1">The sequence shown here is derived from an EMBL/GenBank/DDBJ whole genome shotgun (WGS) entry which is preliminary data.</text>
</comment>
<protein>
    <submittedName>
        <fullName evidence="1">DNA phosphorothioation-dependent restriction protein DptF</fullName>
    </submittedName>
</protein>
<dbReference type="InterPro" id="IPR017647">
    <property type="entry name" value="Dnd_assoc_3"/>
</dbReference>
<dbReference type="RefSeq" id="WP_164507085.1">
    <property type="nucleotide sequence ID" value="NZ_JBHTOP010000022.1"/>
</dbReference>
<reference evidence="2" key="1">
    <citation type="journal article" date="2019" name="Int. J. Syst. Evol. Microbiol.">
        <title>The Global Catalogue of Microorganisms (GCM) 10K type strain sequencing project: providing services to taxonomists for standard genome sequencing and annotation.</title>
        <authorList>
            <consortium name="The Broad Institute Genomics Platform"/>
            <consortium name="The Broad Institute Genome Sequencing Center for Infectious Disease"/>
            <person name="Wu L."/>
            <person name="Ma J."/>
        </authorList>
    </citation>
    <scope>NUCLEOTIDE SEQUENCE [LARGE SCALE GENOMIC DNA]</scope>
    <source>
        <strain evidence="2">CCM 8896</strain>
    </source>
</reference>
<evidence type="ECO:0000313" key="2">
    <source>
        <dbReference type="Proteomes" id="UP001597267"/>
    </source>
</evidence>
<keyword evidence="2" id="KW-1185">Reference proteome</keyword>
<name>A0ABW4J6Y5_9LACO</name>
<organism evidence="1 2">
    <name type="scientific">Agrilactobacillus yilanensis</name>
    <dbReference type="NCBI Taxonomy" id="2485997"/>
    <lineage>
        <taxon>Bacteria</taxon>
        <taxon>Bacillati</taxon>
        <taxon>Bacillota</taxon>
        <taxon>Bacilli</taxon>
        <taxon>Lactobacillales</taxon>
        <taxon>Lactobacillaceae</taxon>
        <taxon>Agrilactobacillus</taxon>
    </lineage>
</organism>
<sequence length="620" mass="70507">MAKNRVTFDQLLQKLIAALKYQFPIIRALPITPQYFNDILQLLNQNNLIPERSLQRLQYLTQFINRPEMIDQKTLQVLQELLDYYQVSAAAKDTQTSNESRLSQLFSQLDISSAISVVDGYTELTDLQSYLNVPLPAETILTDLLGTLEGSNRSLTLICGASGTGKSQLLAALRTKKSKLFELPNLHVKDDAGLGNNAEVPMDQRLLRDFHNFSDRGLTAKTTYHQLMTIHTDLLKRFYRLANKLGTYTELVNLIQATKILDNQPRNVITRTIQIIFVDDEPACPLDSISTQNALFDQLTSKIFAANAYKNPFYQAYQADTNQNIHSTLHTNYYILTHPQVLSSIKYLLIKAQLADNAIFSIREILTFLHDIAMPNIGRPPLYNTLFFLMFPPKPQTRILKGLAACDPIVLRNPELAILLGSFHKVSDKSEYVLSALNNHSLPSNWVSDFYSYYVDKPTSDVVHTKLLLRILFLFDHNAQLFTDKTYDFYLNSYLQVQQGYFNEALAKYCYAGLKAWYHAPGSAGANIDLAKQQKINPLNISIYYMSVAQTTITIHLAATDSVGEHHYQFQLTLALFELFYHISKNYVLRPQDRQSVAEFDQFAQALIASLKITENVPNS</sequence>
<proteinExistence type="predicted"/>
<evidence type="ECO:0000313" key="1">
    <source>
        <dbReference type="EMBL" id="MFD1672134.1"/>
    </source>
</evidence>
<dbReference type="NCBIfam" id="TIGR03238">
    <property type="entry name" value="dnd_assoc_3"/>
    <property type="match status" value="1"/>
</dbReference>
<gene>
    <name evidence="1" type="primary">dptF</name>
    <name evidence="1" type="ORF">ACFQ5M_08500</name>
</gene>
<accession>A0ABW4J6Y5</accession>